<evidence type="ECO:0000313" key="2">
    <source>
        <dbReference type="EMBL" id="KZV16248.1"/>
    </source>
</evidence>
<evidence type="ECO:0000256" key="1">
    <source>
        <dbReference type="SAM" id="SignalP"/>
    </source>
</evidence>
<name>A0A2Z7A3R9_9LAMI</name>
<evidence type="ECO:0000313" key="3">
    <source>
        <dbReference type="Proteomes" id="UP000250235"/>
    </source>
</evidence>
<organism evidence="2 3">
    <name type="scientific">Dorcoceras hygrometricum</name>
    <dbReference type="NCBI Taxonomy" id="472368"/>
    <lineage>
        <taxon>Eukaryota</taxon>
        <taxon>Viridiplantae</taxon>
        <taxon>Streptophyta</taxon>
        <taxon>Embryophyta</taxon>
        <taxon>Tracheophyta</taxon>
        <taxon>Spermatophyta</taxon>
        <taxon>Magnoliopsida</taxon>
        <taxon>eudicotyledons</taxon>
        <taxon>Gunneridae</taxon>
        <taxon>Pentapetalae</taxon>
        <taxon>asterids</taxon>
        <taxon>lamiids</taxon>
        <taxon>Lamiales</taxon>
        <taxon>Gesneriaceae</taxon>
        <taxon>Didymocarpoideae</taxon>
        <taxon>Trichosporeae</taxon>
        <taxon>Loxocarpinae</taxon>
        <taxon>Dorcoceras</taxon>
    </lineage>
</organism>
<accession>A0A2Z7A3R9</accession>
<reference evidence="2 3" key="1">
    <citation type="journal article" date="2015" name="Proc. Natl. Acad. Sci. U.S.A.">
        <title>The resurrection genome of Boea hygrometrica: A blueprint for survival of dehydration.</title>
        <authorList>
            <person name="Xiao L."/>
            <person name="Yang G."/>
            <person name="Zhang L."/>
            <person name="Yang X."/>
            <person name="Zhao S."/>
            <person name="Ji Z."/>
            <person name="Zhou Q."/>
            <person name="Hu M."/>
            <person name="Wang Y."/>
            <person name="Chen M."/>
            <person name="Xu Y."/>
            <person name="Jin H."/>
            <person name="Xiao X."/>
            <person name="Hu G."/>
            <person name="Bao F."/>
            <person name="Hu Y."/>
            <person name="Wan P."/>
            <person name="Li L."/>
            <person name="Deng X."/>
            <person name="Kuang T."/>
            <person name="Xiang C."/>
            <person name="Zhu J.K."/>
            <person name="Oliver M.J."/>
            <person name="He Y."/>
        </authorList>
    </citation>
    <scope>NUCLEOTIDE SEQUENCE [LARGE SCALE GENOMIC DNA]</scope>
    <source>
        <strain evidence="3">cv. XS01</strain>
    </source>
</reference>
<dbReference type="AlphaFoldDB" id="A0A2Z7A3R9"/>
<protein>
    <submittedName>
        <fullName evidence="2">Uncharacterized protein</fullName>
    </submittedName>
</protein>
<keyword evidence="3" id="KW-1185">Reference proteome</keyword>
<sequence length="92" mass="10070">MGRYLSADMVMSCFLLLCVGVAIADLALDLLCACVYYQNDDVAPTSSKPVDTSINQQVHKPAAKFNDTKFLNHPTLPEEIRAHNQASSKSII</sequence>
<feature type="signal peptide" evidence="1">
    <location>
        <begin position="1"/>
        <end position="24"/>
    </location>
</feature>
<feature type="chain" id="PRO_5016380555" evidence="1">
    <location>
        <begin position="25"/>
        <end position="92"/>
    </location>
</feature>
<dbReference type="Proteomes" id="UP000250235">
    <property type="component" value="Unassembled WGS sequence"/>
</dbReference>
<dbReference type="EMBL" id="KV019139">
    <property type="protein sequence ID" value="KZV16248.1"/>
    <property type="molecule type" value="Genomic_DNA"/>
</dbReference>
<proteinExistence type="predicted"/>
<keyword evidence="1" id="KW-0732">Signal</keyword>
<gene>
    <name evidence="2" type="ORF">F511_42329</name>
</gene>